<dbReference type="Pfam" id="PF01679">
    <property type="entry name" value="Pmp3"/>
    <property type="match status" value="1"/>
</dbReference>
<keyword evidence="4 7" id="KW-1133">Transmembrane helix</keyword>
<feature type="region of interest" description="Disordered" evidence="6">
    <location>
        <begin position="364"/>
        <end position="386"/>
    </location>
</feature>
<feature type="transmembrane region" description="Helical" evidence="7">
    <location>
        <begin position="216"/>
        <end position="235"/>
    </location>
</feature>
<feature type="transmembrane region" description="Helical" evidence="7">
    <location>
        <begin position="6"/>
        <end position="21"/>
    </location>
</feature>
<feature type="compositionally biased region" description="Basic and acidic residues" evidence="6">
    <location>
        <begin position="372"/>
        <end position="386"/>
    </location>
</feature>
<evidence type="ECO:0000256" key="3">
    <source>
        <dbReference type="ARBA" id="ARBA00022692"/>
    </source>
</evidence>
<protein>
    <submittedName>
        <fullName evidence="8">Uncharacterized protein</fullName>
    </submittedName>
</protein>
<sequence>MDRLYISIGIIILSLIGIHVNKEMSKQTEHFAGVISQLPKLFKAIISFFTNFVDLFMVLVDAIINFALSFVDIFMVLVDALTWIGNIPGWIVTLFSNIVNIFIDILTFIVLWLNPITMTRSVIKVMIAFVKIIFVMILDIFIHIFRLISESLLKAFRGGMWGLPHEPKHHLKHHHGIVNPRDIGGFYHHHKHNGDDYLNNHKYKSMRCYRGLTSNGFLNIIGTILCPPAGIFMAFGVSGFFKIVLCAILTLGYYIPGLVYAFLVTSHLGLGTQIKYTDCGGGEGGLVVSGCSKRTTKGLCDDAVLPDFYGKDGSTIPACKWEADINKEYGGTCKDVMFTDEVEYKSTKKDVLLKSNYTDLQSGQYQATEQGGTHEKEDYKKYENQI</sequence>
<evidence type="ECO:0000256" key="6">
    <source>
        <dbReference type="SAM" id="MobiDB-lite"/>
    </source>
</evidence>
<dbReference type="EMBL" id="MK250089">
    <property type="protein sequence ID" value="QDY52249.1"/>
    <property type="molecule type" value="Genomic_DNA"/>
</dbReference>
<organism evidence="8">
    <name type="scientific">Mimiviridae sp. ChoanoV1</name>
    <dbReference type="NCBI Taxonomy" id="2596887"/>
    <lineage>
        <taxon>Viruses</taxon>
        <taxon>Varidnaviria</taxon>
        <taxon>Bamfordvirae</taxon>
        <taxon>Nucleocytoviricota</taxon>
        <taxon>Megaviricetes</taxon>
        <taxon>Imitervirales</taxon>
        <taxon>Schizomimiviridae</taxon>
    </lineage>
</organism>
<dbReference type="InterPro" id="IPR000612">
    <property type="entry name" value="PMP3"/>
</dbReference>
<dbReference type="GO" id="GO:0016020">
    <property type="term" value="C:membrane"/>
    <property type="evidence" value="ECO:0007669"/>
    <property type="project" value="UniProtKB-SubCell"/>
</dbReference>
<keyword evidence="3 7" id="KW-0812">Transmembrane</keyword>
<comment type="subcellular location">
    <subcellularLocation>
        <location evidence="1">Membrane</location>
    </subcellularLocation>
</comment>
<keyword evidence="5 7" id="KW-0472">Membrane</keyword>
<accession>A0A5B8HVW7</accession>
<evidence type="ECO:0000256" key="5">
    <source>
        <dbReference type="ARBA" id="ARBA00023136"/>
    </source>
</evidence>
<feature type="transmembrane region" description="Helical" evidence="7">
    <location>
        <begin position="91"/>
        <end position="113"/>
    </location>
</feature>
<evidence type="ECO:0000313" key="8">
    <source>
        <dbReference type="EMBL" id="QDY52249.1"/>
    </source>
</evidence>
<feature type="transmembrane region" description="Helical" evidence="7">
    <location>
        <begin position="241"/>
        <end position="263"/>
    </location>
</feature>
<feature type="transmembrane region" description="Helical" evidence="7">
    <location>
        <begin position="125"/>
        <end position="148"/>
    </location>
</feature>
<gene>
    <name evidence="8" type="ORF">5_46</name>
</gene>
<reference evidence="8" key="1">
    <citation type="submission" date="2018-11" db="EMBL/GenBank/DDBJ databases">
        <title>A distinct lineage of giant viruses engineers rhodopsin photosystems in predatory marine eukaryotes.</title>
        <authorList>
            <person name="Needham D.M."/>
            <person name="Yoshizawa S."/>
            <person name="Hosaka T."/>
            <person name="Poirier C."/>
            <person name="Choi C.-J."/>
            <person name="Hehenberger E."/>
            <person name="Irwin N.A.T."/>
            <person name="Wilken S."/>
            <person name="Yung C.-M."/>
            <person name="Bachy C."/>
            <person name="Kurihara R."/>
            <person name="Nakajima Y."/>
            <person name="Kojima K."/>
            <person name="Kimura-Someya T."/>
            <person name="Leonard G."/>
            <person name="Malmstrom R.R."/>
            <person name="Mende D."/>
            <person name="Olson D.K."/>
            <person name="Sudo Y."/>
            <person name="Sudek S."/>
            <person name="Richards T.A."/>
            <person name="DeLong E.F."/>
            <person name="Keeling P.J."/>
            <person name="Santoro A.E."/>
            <person name="Shirouzu M."/>
            <person name="Iwasaki W."/>
            <person name="Worden A.Z."/>
        </authorList>
    </citation>
    <scope>NUCLEOTIDE SEQUENCE</scope>
</reference>
<evidence type="ECO:0000256" key="4">
    <source>
        <dbReference type="ARBA" id="ARBA00022989"/>
    </source>
</evidence>
<proteinExistence type="inferred from homology"/>
<comment type="similarity">
    <text evidence="2">Belongs to the UPF0057 (PMP3) family.</text>
</comment>
<evidence type="ECO:0000256" key="7">
    <source>
        <dbReference type="SAM" id="Phobius"/>
    </source>
</evidence>
<evidence type="ECO:0000256" key="1">
    <source>
        <dbReference type="ARBA" id="ARBA00004370"/>
    </source>
</evidence>
<feature type="transmembrane region" description="Helical" evidence="7">
    <location>
        <begin position="41"/>
        <end position="60"/>
    </location>
</feature>
<name>A0A5B8HVW7_9VIRU</name>
<evidence type="ECO:0000256" key="2">
    <source>
        <dbReference type="ARBA" id="ARBA00009530"/>
    </source>
</evidence>